<dbReference type="AlphaFoldDB" id="A0A9W9D1Q6"/>
<dbReference type="GO" id="GO:0022857">
    <property type="term" value="F:transmembrane transporter activity"/>
    <property type="evidence" value="ECO:0007669"/>
    <property type="project" value="InterPro"/>
</dbReference>
<feature type="transmembrane region" description="Helical" evidence="6">
    <location>
        <begin position="158"/>
        <end position="177"/>
    </location>
</feature>
<feature type="transmembrane region" description="Helical" evidence="6">
    <location>
        <begin position="445"/>
        <end position="465"/>
    </location>
</feature>
<feature type="compositionally biased region" description="Basic and acidic residues" evidence="5">
    <location>
        <begin position="10"/>
        <end position="27"/>
    </location>
</feature>
<feature type="transmembrane region" description="Helical" evidence="6">
    <location>
        <begin position="189"/>
        <end position="211"/>
    </location>
</feature>
<keyword evidence="3 6" id="KW-1133">Transmembrane helix</keyword>
<evidence type="ECO:0000313" key="8">
    <source>
        <dbReference type="EMBL" id="KAJ4396201.1"/>
    </source>
</evidence>
<feature type="transmembrane region" description="Helical" evidence="6">
    <location>
        <begin position="126"/>
        <end position="146"/>
    </location>
</feature>
<organism evidence="8 9">
    <name type="scientific">Gnomoniopsis smithogilvyi</name>
    <dbReference type="NCBI Taxonomy" id="1191159"/>
    <lineage>
        <taxon>Eukaryota</taxon>
        <taxon>Fungi</taxon>
        <taxon>Dikarya</taxon>
        <taxon>Ascomycota</taxon>
        <taxon>Pezizomycotina</taxon>
        <taxon>Sordariomycetes</taxon>
        <taxon>Sordariomycetidae</taxon>
        <taxon>Diaporthales</taxon>
        <taxon>Gnomoniaceae</taxon>
        <taxon>Gnomoniopsis</taxon>
    </lineage>
</organism>
<feature type="domain" description="Major facilitator superfamily (MFS) profile" evidence="7">
    <location>
        <begin position="60"/>
        <end position="502"/>
    </location>
</feature>
<reference evidence="8" key="1">
    <citation type="submission" date="2022-10" db="EMBL/GenBank/DDBJ databases">
        <title>Tapping the CABI collections for fungal endophytes: first genome assemblies for Collariella, Neodidymelliopsis, Ascochyta clinopodiicola, Didymella pomorum, Didymosphaeria variabile, Neocosmospora piperis and Neocucurbitaria cava.</title>
        <authorList>
            <person name="Hill R."/>
        </authorList>
    </citation>
    <scope>NUCLEOTIDE SEQUENCE</scope>
    <source>
        <strain evidence="8">IMI 355082</strain>
    </source>
</reference>
<evidence type="ECO:0000256" key="1">
    <source>
        <dbReference type="ARBA" id="ARBA00004141"/>
    </source>
</evidence>
<dbReference type="PANTHER" id="PTHR23502">
    <property type="entry name" value="MAJOR FACILITATOR SUPERFAMILY"/>
    <property type="match status" value="1"/>
</dbReference>
<feature type="transmembrane region" description="Helical" evidence="6">
    <location>
        <begin position="471"/>
        <end position="497"/>
    </location>
</feature>
<feature type="transmembrane region" description="Helical" evidence="6">
    <location>
        <begin position="50"/>
        <end position="73"/>
    </location>
</feature>
<feature type="transmembrane region" description="Helical" evidence="6">
    <location>
        <begin position="93"/>
        <end position="114"/>
    </location>
</feature>
<sequence length="524" mass="57503">MAVLENSMLDDEKPEIAHSEAESAERQHQVIDYNRDSFLPRPSSDPRDPLNWALSLKIAVLVQVSLLAALGTLNTAIVNPAYAKLAEELDISIVQASYQTTVTIAINGVGPFLWIPLANVYGRRPIYLFTTLLGFASILGSAYAQTYAQLIGARIVNGLFPAAMALGPSTIVDCFFFHQRGRATGLFTVLLTTGAHIAPIVGGLVGQFLGWRWTFKLAAIMDGFMFLVILFGLPETLYIRTHDSLTRSAPTDSREREAPTLGWKTYLASLAPYAGPFPGLKLHPSDFVLPALRMAKYPSVLFPAAYYGAQYGFGSILPAVTVAAIFSERFGWDTLEIGLAYGGALTVGGVLGEFFAGMVLDALVKRTRHRLGGGNPEPEARLVAIWTGAVALPAGLLIYGFTIQYRVHWFVPLFGMGLACFGLQPVATTCYTYSIDCYRERGGDVATLFNFIRQSFGMTFAFYVVLLSQKIGYQFAFVLFVVWGSVLGFLPIIVLMFKGRQIREWCEKRDEGKRNAESKPSEST</sequence>
<evidence type="ECO:0000313" key="9">
    <source>
        <dbReference type="Proteomes" id="UP001140453"/>
    </source>
</evidence>
<feature type="transmembrane region" description="Helical" evidence="6">
    <location>
        <begin position="217"/>
        <end position="239"/>
    </location>
</feature>
<dbReference type="OrthoDB" id="2585655at2759"/>
<comment type="caution">
    <text evidence="8">The sequence shown here is derived from an EMBL/GenBank/DDBJ whole genome shotgun (WGS) entry which is preliminary data.</text>
</comment>
<feature type="transmembrane region" description="Helical" evidence="6">
    <location>
        <begin position="409"/>
        <end position="433"/>
    </location>
</feature>
<accession>A0A9W9D1Q6</accession>
<dbReference type="SUPFAM" id="SSF103473">
    <property type="entry name" value="MFS general substrate transporter"/>
    <property type="match status" value="1"/>
</dbReference>
<protein>
    <recommendedName>
        <fullName evidence="7">Major facilitator superfamily (MFS) profile domain-containing protein</fullName>
    </recommendedName>
</protein>
<evidence type="ECO:0000256" key="5">
    <source>
        <dbReference type="SAM" id="MobiDB-lite"/>
    </source>
</evidence>
<keyword evidence="9" id="KW-1185">Reference proteome</keyword>
<dbReference type="InterPro" id="IPR011701">
    <property type="entry name" value="MFS"/>
</dbReference>
<feature type="transmembrane region" description="Helical" evidence="6">
    <location>
        <begin position="338"/>
        <end position="363"/>
    </location>
</feature>
<evidence type="ECO:0000256" key="4">
    <source>
        <dbReference type="ARBA" id="ARBA00023136"/>
    </source>
</evidence>
<evidence type="ECO:0000256" key="6">
    <source>
        <dbReference type="SAM" id="Phobius"/>
    </source>
</evidence>
<dbReference type="InterPro" id="IPR036259">
    <property type="entry name" value="MFS_trans_sf"/>
</dbReference>
<evidence type="ECO:0000259" key="7">
    <source>
        <dbReference type="PROSITE" id="PS50850"/>
    </source>
</evidence>
<dbReference type="Proteomes" id="UP001140453">
    <property type="component" value="Unassembled WGS sequence"/>
</dbReference>
<dbReference type="InterPro" id="IPR020846">
    <property type="entry name" value="MFS_dom"/>
</dbReference>
<dbReference type="PANTHER" id="PTHR23502:SF2">
    <property type="entry name" value="TRANSPORTER, PUTATIVE (AFU_ORTHOLOGUE AFUA_2G08910)-RELATED"/>
    <property type="match status" value="1"/>
</dbReference>
<dbReference type="GO" id="GO:0005886">
    <property type="term" value="C:plasma membrane"/>
    <property type="evidence" value="ECO:0007669"/>
    <property type="project" value="TreeGrafter"/>
</dbReference>
<keyword evidence="4 6" id="KW-0472">Membrane</keyword>
<dbReference type="EMBL" id="JAPEVB010000001">
    <property type="protein sequence ID" value="KAJ4396201.1"/>
    <property type="molecule type" value="Genomic_DNA"/>
</dbReference>
<keyword evidence="2 6" id="KW-0812">Transmembrane</keyword>
<evidence type="ECO:0000256" key="2">
    <source>
        <dbReference type="ARBA" id="ARBA00022692"/>
    </source>
</evidence>
<proteinExistence type="predicted"/>
<evidence type="ECO:0000256" key="3">
    <source>
        <dbReference type="ARBA" id="ARBA00022989"/>
    </source>
</evidence>
<dbReference type="Pfam" id="PF07690">
    <property type="entry name" value="MFS_1"/>
    <property type="match status" value="1"/>
</dbReference>
<feature type="region of interest" description="Disordered" evidence="5">
    <location>
        <begin position="1"/>
        <end position="27"/>
    </location>
</feature>
<name>A0A9W9D1Q6_9PEZI</name>
<feature type="transmembrane region" description="Helical" evidence="6">
    <location>
        <begin position="383"/>
        <end position="403"/>
    </location>
</feature>
<feature type="transmembrane region" description="Helical" evidence="6">
    <location>
        <begin position="304"/>
        <end position="326"/>
    </location>
</feature>
<dbReference type="Gene3D" id="1.20.1250.20">
    <property type="entry name" value="MFS general substrate transporter like domains"/>
    <property type="match status" value="1"/>
</dbReference>
<dbReference type="PROSITE" id="PS50850">
    <property type="entry name" value="MFS"/>
    <property type="match status" value="1"/>
</dbReference>
<comment type="subcellular location">
    <subcellularLocation>
        <location evidence="1">Membrane</location>
        <topology evidence="1">Multi-pass membrane protein</topology>
    </subcellularLocation>
</comment>
<gene>
    <name evidence="8" type="ORF">N0V93_000420</name>
</gene>
<dbReference type="Gene3D" id="1.20.1720.10">
    <property type="entry name" value="Multidrug resistance protein D"/>
    <property type="match status" value="1"/>
</dbReference>